<evidence type="ECO:0000313" key="6">
    <source>
        <dbReference type="EMBL" id="TEB05089.1"/>
    </source>
</evidence>
<sequence>MKAEIQDLDLQRQAEANDDEKPRNKEMEAQDEEIFQRARLVNCGYFMHIILGDYVGAILGLVRDGSSWRLDPLMPIRNSSHELEPVGEGNVVSVEFNLLYRWHATLSAKDAEWTTEMFERIFQGKDLKD</sequence>
<dbReference type="GO" id="GO:0046872">
    <property type="term" value="F:metal ion binding"/>
    <property type="evidence" value="ECO:0007669"/>
    <property type="project" value="UniProtKB-KW"/>
</dbReference>
<dbReference type="Proteomes" id="UP000298030">
    <property type="component" value="Unassembled WGS sequence"/>
</dbReference>
<feature type="compositionally biased region" description="Basic and acidic residues" evidence="5">
    <location>
        <begin position="1"/>
        <end position="12"/>
    </location>
</feature>
<dbReference type="SUPFAM" id="SSF48113">
    <property type="entry name" value="Heme-dependent peroxidases"/>
    <property type="match status" value="1"/>
</dbReference>
<evidence type="ECO:0000256" key="1">
    <source>
        <dbReference type="ARBA" id="ARBA00022723"/>
    </source>
</evidence>
<dbReference type="PROSITE" id="PS50292">
    <property type="entry name" value="PEROXIDASE_3"/>
    <property type="match status" value="1"/>
</dbReference>
<dbReference type="InterPro" id="IPR050783">
    <property type="entry name" value="Oxylipin_biosynth_metab"/>
</dbReference>
<comment type="caution">
    <text evidence="6">The sequence shown here is derived from an EMBL/GenBank/DDBJ whole genome shotgun (WGS) entry which is preliminary data.</text>
</comment>
<dbReference type="OrthoDB" id="2679065at2759"/>
<keyword evidence="4" id="KW-0408">Iron</keyword>
<evidence type="ECO:0000256" key="3">
    <source>
        <dbReference type="ARBA" id="ARBA00023002"/>
    </source>
</evidence>
<evidence type="ECO:0000256" key="5">
    <source>
        <dbReference type="SAM" id="MobiDB-lite"/>
    </source>
</evidence>
<gene>
    <name evidence="6" type="ORF">FA13DRAFT_1723252</name>
</gene>
<dbReference type="GO" id="GO:0020037">
    <property type="term" value="F:heme binding"/>
    <property type="evidence" value="ECO:0007669"/>
    <property type="project" value="InterPro"/>
</dbReference>
<evidence type="ECO:0000256" key="2">
    <source>
        <dbReference type="ARBA" id="ARBA00022964"/>
    </source>
</evidence>
<dbReference type="Gene3D" id="1.10.640.10">
    <property type="entry name" value="Haem peroxidase domain superfamily, animal type"/>
    <property type="match status" value="1"/>
</dbReference>
<evidence type="ECO:0000313" key="7">
    <source>
        <dbReference type="Proteomes" id="UP000298030"/>
    </source>
</evidence>
<dbReference type="PANTHER" id="PTHR11903">
    <property type="entry name" value="PROSTAGLANDIN G/H SYNTHASE"/>
    <property type="match status" value="1"/>
</dbReference>
<dbReference type="PRINTS" id="PR00457">
    <property type="entry name" value="ANPEROXIDASE"/>
</dbReference>
<feature type="compositionally biased region" description="Basic and acidic residues" evidence="5">
    <location>
        <begin position="19"/>
        <end position="28"/>
    </location>
</feature>
<accession>A0A4Y7R8P5</accession>
<dbReference type="EMBL" id="QPFP01000622">
    <property type="protein sequence ID" value="TEB05089.1"/>
    <property type="molecule type" value="Genomic_DNA"/>
</dbReference>
<feature type="non-terminal residue" evidence="6">
    <location>
        <position position="129"/>
    </location>
</feature>
<evidence type="ECO:0000256" key="4">
    <source>
        <dbReference type="ARBA" id="ARBA00023004"/>
    </source>
</evidence>
<keyword evidence="1" id="KW-0479">Metal-binding</keyword>
<dbReference type="InterPro" id="IPR010255">
    <property type="entry name" value="Haem_peroxidase_sf"/>
</dbReference>
<dbReference type="InterPro" id="IPR019791">
    <property type="entry name" value="Haem_peroxidase_animal"/>
</dbReference>
<dbReference type="GO" id="GO:0006631">
    <property type="term" value="P:fatty acid metabolic process"/>
    <property type="evidence" value="ECO:0007669"/>
    <property type="project" value="UniProtKB-ARBA"/>
</dbReference>
<keyword evidence="3" id="KW-0560">Oxidoreductase</keyword>
<protein>
    <submittedName>
        <fullName evidence="6">Uncharacterized protein</fullName>
    </submittedName>
</protein>
<dbReference type="PANTHER" id="PTHR11903:SF37">
    <property type="entry name" value="PSI-PRODUCING OXYGENASE A"/>
    <property type="match status" value="1"/>
</dbReference>
<keyword evidence="2" id="KW-0223">Dioxygenase</keyword>
<dbReference type="GO" id="GO:0004601">
    <property type="term" value="F:peroxidase activity"/>
    <property type="evidence" value="ECO:0007669"/>
    <property type="project" value="InterPro"/>
</dbReference>
<name>A0A4Y7R8P5_COPMI</name>
<dbReference type="InterPro" id="IPR037120">
    <property type="entry name" value="Haem_peroxidase_sf_animal"/>
</dbReference>
<proteinExistence type="predicted"/>
<dbReference type="GO" id="GO:0006979">
    <property type="term" value="P:response to oxidative stress"/>
    <property type="evidence" value="ECO:0007669"/>
    <property type="project" value="InterPro"/>
</dbReference>
<organism evidence="6 7">
    <name type="scientific">Coprinellus micaceus</name>
    <name type="common">Glistening ink-cap mushroom</name>
    <name type="synonym">Coprinus micaceus</name>
    <dbReference type="NCBI Taxonomy" id="71717"/>
    <lineage>
        <taxon>Eukaryota</taxon>
        <taxon>Fungi</taxon>
        <taxon>Dikarya</taxon>
        <taxon>Basidiomycota</taxon>
        <taxon>Agaricomycotina</taxon>
        <taxon>Agaricomycetes</taxon>
        <taxon>Agaricomycetidae</taxon>
        <taxon>Agaricales</taxon>
        <taxon>Agaricineae</taxon>
        <taxon>Psathyrellaceae</taxon>
        <taxon>Coprinellus</taxon>
    </lineage>
</organism>
<dbReference type="STRING" id="71717.A0A4Y7R8P5"/>
<dbReference type="AlphaFoldDB" id="A0A4Y7R8P5"/>
<feature type="region of interest" description="Disordered" evidence="5">
    <location>
        <begin position="1"/>
        <end position="29"/>
    </location>
</feature>
<dbReference type="GO" id="GO:0051213">
    <property type="term" value="F:dioxygenase activity"/>
    <property type="evidence" value="ECO:0007669"/>
    <property type="project" value="UniProtKB-KW"/>
</dbReference>
<reference evidence="6 7" key="1">
    <citation type="journal article" date="2019" name="Nat. Ecol. Evol.">
        <title>Megaphylogeny resolves global patterns of mushroom evolution.</title>
        <authorList>
            <person name="Varga T."/>
            <person name="Krizsan K."/>
            <person name="Foldi C."/>
            <person name="Dima B."/>
            <person name="Sanchez-Garcia M."/>
            <person name="Sanchez-Ramirez S."/>
            <person name="Szollosi G.J."/>
            <person name="Szarkandi J.G."/>
            <person name="Papp V."/>
            <person name="Albert L."/>
            <person name="Andreopoulos W."/>
            <person name="Angelini C."/>
            <person name="Antonin V."/>
            <person name="Barry K.W."/>
            <person name="Bougher N.L."/>
            <person name="Buchanan P."/>
            <person name="Buyck B."/>
            <person name="Bense V."/>
            <person name="Catcheside P."/>
            <person name="Chovatia M."/>
            <person name="Cooper J."/>
            <person name="Damon W."/>
            <person name="Desjardin D."/>
            <person name="Finy P."/>
            <person name="Geml J."/>
            <person name="Haridas S."/>
            <person name="Hughes K."/>
            <person name="Justo A."/>
            <person name="Karasinski D."/>
            <person name="Kautmanova I."/>
            <person name="Kiss B."/>
            <person name="Kocsube S."/>
            <person name="Kotiranta H."/>
            <person name="LaButti K.M."/>
            <person name="Lechner B.E."/>
            <person name="Liimatainen K."/>
            <person name="Lipzen A."/>
            <person name="Lukacs Z."/>
            <person name="Mihaltcheva S."/>
            <person name="Morgado L.N."/>
            <person name="Niskanen T."/>
            <person name="Noordeloos M.E."/>
            <person name="Ohm R.A."/>
            <person name="Ortiz-Santana B."/>
            <person name="Ovrebo C."/>
            <person name="Racz N."/>
            <person name="Riley R."/>
            <person name="Savchenko A."/>
            <person name="Shiryaev A."/>
            <person name="Soop K."/>
            <person name="Spirin V."/>
            <person name="Szebenyi C."/>
            <person name="Tomsovsky M."/>
            <person name="Tulloss R.E."/>
            <person name="Uehling J."/>
            <person name="Grigoriev I.V."/>
            <person name="Vagvolgyi C."/>
            <person name="Papp T."/>
            <person name="Martin F.M."/>
            <person name="Miettinen O."/>
            <person name="Hibbett D.S."/>
            <person name="Nagy L.G."/>
        </authorList>
    </citation>
    <scope>NUCLEOTIDE SEQUENCE [LARGE SCALE GENOMIC DNA]</scope>
    <source>
        <strain evidence="6 7">FP101781</strain>
    </source>
</reference>
<keyword evidence="7" id="KW-1185">Reference proteome</keyword>